<dbReference type="GO" id="GO:0004725">
    <property type="term" value="F:protein tyrosine phosphatase activity"/>
    <property type="evidence" value="ECO:0007669"/>
    <property type="project" value="UniProtKB-EC"/>
</dbReference>
<gene>
    <name evidence="6" type="ORF">M513_06407</name>
</gene>
<feature type="region of interest" description="Disordered" evidence="5">
    <location>
        <begin position="403"/>
        <end position="425"/>
    </location>
</feature>
<dbReference type="CDD" id="cd00047">
    <property type="entry name" value="PTPc"/>
    <property type="match status" value="1"/>
</dbReference>
<dbReference type="AlphaFoldDB" id="A0A085M6A5"/>
<dbReference type="SMART" id="SM00194">
    <property type="entry name" value="PTPc"/>
    <property type="match status" value="1"/>
</dbReference>
<feature type="region of interest" description="Disordered" evidence="5">
    <location>
        <begin position="439"/>
        <end position="614"/>
    </location>
</feature>
<evidence type="ECO:0000256" key="4">
    <source>
        <dbReference type="ARBA" id="ARBA00022912"/>
    </source>
</evidence>
<evidence type="ECO:0000256" key="1">
    <source>
        <dbReference type="ARBA" id="ARBA00009580"/>
    </source>
</evidence>
<dbReference type="Pfam" id="PF00102">
    <property type="entry name" value="Y_phosphatase"/>
    <property type="match status" value="1"/>
</dbReference>
<evidence type="ECO:0000256" key="3">
    <source>
        <dbReference type="ARBA" id="ARBA00022801"/>
    </source>
</evidence>
<dbReference type="InterPro" id="IPR029021">
    <property type="entry name" value="Prot-tyrosine_phosphatase-like"/>
</dbReference>
<dbReference type="EC" id="3.1.3.48" evidence="2"/>
<dbReference type="InterPro" id="IPR000242">
    <property type="entry name" value="PTP_cat"/>
</dbReference>
<dbReference type="PROSITE" id="PS00383">
    <property type="entry name" value="TYR_PHOSPHATASE_1"/>
    <property type="match status" value="1"/>
</dbReference>
<dbReference type="InterPro" id="IPR050348">
    <property type="entry name" value="Protein-Tyr_Phosphatase"/>
</dbReference>
<dbReference type="PROSITE" id="PS50056">
    <property type="entry name" value="TYR_PHOSPHATASE_2"/>
    <property type="match status" value="1"/>
</dbReference>
<dbReference type="Proteomes" id="UP000030764">
    <property type="component" value="Unassembled WGS sequence"/>
</dbReference>
<sequence>MDPKSLPFAWLIALSQANKEEVLARIKTELRQIPGGPGDETAVGQCRSGDQLPKCRYTNIPCLEATRVLLRHMPPDQDFTHANFVRFAKAPCVFIAAMAPENDSIGNFWTIVWNEKVDTIVCLTDLVEKGKTKTAKYWPEYDEEFEIEDLRVRLEEAHKVDGFRSNILNVRQVRSREMRFIEHIIYKDWPDHGGPNCTHIVLSIIERLIHTSPRCTLVHCSAGIGRTGTFIALVMLVTQVNAGEAPDIAAAVKTVRSMRPWAVQACIQYMFLYWAAVVYILQKVDIPNTEKMVLHEKLAYLKNATSGSLCTIPLRPGASATAERSRQKGKKKKVEKTSLMKAGEFIDKSLRTNACRLRNKFLSPKRSLSPMTPNMQPATSGPAKVSGVLDRKEVAKKLTCNEKDKEEVHHAVPEKSPESSSKERLQEAVNVAVLEKLPGAHKKVDGAIPETGIQQPVEKTQEGANEVVAKKLPSPSKKGDGASPEKQPESGNQQPVERLQEGPNEAVAKNLPSSNKKPIDPTQGKQPDAGNQQPAEQPSQEGANEAVMKKPPSPNKKPNDANPGKLPETVNQQPAEQPQEGANEAAMEKLPNPNKKGACQQDKTTPPQGDPQGR</sequence>
<proteinExistence type="inferred from homology"/>
<keyword evidence="3" id="KW-0378">Hydrolase</keyword>
<dbReference type="PANTHER" id="PTHR19134:SF562">
    <property type="entry name" value="PROTEIN-TYROSINE-PHOSPHATASE"/>
    <property type="match status" value="1"/>
</dbReference>
<dbReference type="PRINTS" id="PR00700">
    <property type="entry name" value="PRTYPHPHTASE"/>
</dbReference>
<reference evidence="6 7" key="1">
    <citation type="journal article" date="2014" name="Nat. Genet.">
        <title>Genome and transcriptome of the porcine whipworm Trichuris suis.</title>
        <authorList>
            <person name="Jex A.R."/>
            <person name="Nejsum P."/>
            <person name="Schwarz E.M."/>
            <person name="Hu L."/>
            <person name="Young N.D."/>
            <person name="Hall R.S."/>
            <person name="Korhonen P.K."/>
            <person name="Liao S."/>
            <person name="Thamsborg S."/>
            <person name="Xia J."/>
            <person name="Xu P."/>
            <person name="Wang S."/>
            <person name="Scheerlinck J.P."/>
            <person name="Hofmann A."/>
            <person name="Sternberg P.W."/>
            <person name="Wang J."/>
            <person name="Gasser R.B."/>
        </authorList>
    </citation>
    <scope>NUCLEOTIDE SEQUENCE [LARGE SCALE GENOMIC DNA]</scope>
    <source>
        <strain evidence="6">DCEP-RM93M</strain>
    </source>
</reference>
<dbReference type="OrthoDB" id="10253954at2759"/>
<dbReference type="PROSITE" id="PS50055">
    <property type="entry name" value="TYR_PHOSPHATASE_PTP"/>
    <property type="match status" value="1"/>
</dbReference>
<feature type="compositionally biased region" description="Polar residues" evidence="5">
    <location>
        <begin position="523"/>
        <end position="542"/>
    </location>
</feature>
<evidence type="ECO:0000256" key="5">
    <source>
        <dbReference type="SAM" id="MobiDB-lite"/>
    </source>
</evidence>
<dbReference type="Gene3D" id="3.90.190.10">
    <property type="entry name" value="Protein tyrosine phosphatase superfamily"/>
    <property type="match status" value="1"/>
</dbReference>
<dbReference type="SMART" id="SM00404">
    <property type="entry name" value="PTPc_motif"/>
    <property type="match status" value="1"/>
</dbReference>
<comment type="similarity">
    <text evidence="1">Belongs to the protein-tyrosine phosphatase family.</text>
</comment>
<dbReference type="InterPro" id="IPR003595">
    <property type="entry name" value="Tyr_Pase_cat"/>
</dbReference>
<organism evidence="6 7">
    <name type="scientific">Trichuris suis</name>
    <name type="common">pig whipworm</name>
    <dbReference type="NCBI Taxonomy" id="68888"/>
    <lineage>
        <taxon>Eukaryota</taxon>
        <taxon>Metazoa</taxon>
        <taxon>Ecdysozoa</taxon>
        <taxon>Nematoda</taxon>
        <taxon>Enoplea</taxon>
        <taxon>Dorylaimia</taxon>
        <taxon>Trichinellida</taxon>
        <taxon>Trichuridae</taxon>
        <taxon>Trichuris</taxon>
    </lineage>
</organism>
<dbReference type="GO" id="GO:0008045">
    <property type="term" value="P:motor neuron axon guidance"/>
    <property type="evidence" value="ECO:0007669"/>
    <property type="project" value="TreeGrafter"/>
</dbReference>
<dbReference type="SUPFAM" id="SSF52799">
    <property type="entry name" value="(Phosphotyrosine protein) phosphatases II"/>
    <property type="match status" value="1"/>
</dbReference>
<feature type="region of interest" description="Disordered" evidence="5">
    <location>
        <begin position="364"/>
        <end position="387"/>
    </location>
</feature>
<evidence type="ECO:0000256" key="2">
    <source>
        <dbReference type="ARBA" id="ARBA00013064"/>
    </source>
</evidence>
<accession>A0A085M6A5</accession>
<feature type="non-terminal residue" evidence="6">
    <location>
        <position position="614"/>
    </location>
</feature>
<evidence type="ECO:0000313" key="7">
    <source>
        <dbReference type="Proteomes" id="UP000030764"/>
    </source>
</evidence>
<feature type="compositionally biased region" description="Polar residues" evidence="5">
    <location>
        <begin position="369"/>
        <end position="379"/>
    </location>
</feature>
<dbReference type="InterPro" id="IPR000387">
    <property type="entry name" value="Tyr_Pase_dom"/>
</dbReference>
<keyword evidence="7" id="KW-1185">Reference proteome</keyword>
<dbReference type="EMBL" id="KL363224">
    <property type="protein sequence ID" value="KFD52751.1"/>
    <property type="molecule type" value="Genomic_DNA"/>
</dbReference>
<dbReference type="PANTHER" id="PTHR19134">
    <property type="entry name" value="RECEPTOR-TYPE TYROSINE-PROTEIN PHOSPHATASE"/>
    <property type="match status" value="1"/>
</dbReference>
<keyword evidence="4" id="KW-0904">Protein phosphatase</keyword>
<protein>
    <recommendedName>
        <fullName evidence="2">protein-tyrosine-phosphatase</fullName>
        <ecNumber evidence="2">3.1.3.48</ecNumber>
    </recommendedName>
</protein>
<evidence type="ECO:0000313" key="6">
    <source>
        <dbReference type="EMBL" id="KFD52751.1"/>
    </source>
</evidence>
<dbReference type="InterPro" id="IPR016130">
    <property type="entry name" value="Tyr_Pase_AS"/>
</dbReference>
<name>A0A085M6A5_9BILA</name>